<dbReference type="Proteomes" id="UP000494109">
    <property type="component" value="Unassembled WGS sequence"/>
</dbReference>
<dbReference type="PANTHER" id="PTHR43019">
    <property type="entry name" value="SERINE ENDOPROTEASE DEGS"/>
    <property type="match status" value="1"/>
</dbReference>
<organism evidence="1 2">
    <name type="scientific">Burkholderia contaminans</name>
    <dbReference type="NCBI Taxonomy" id="488447"/>
    <lineage>
        <taxon>Bacteria</taxon>
        <taxon>Pseudomonadati</taxon>
        <taxon>Pseudomonadota</taxon>
        <taxon>Betaproteobacteria</taxon>
        <taxon>Burkholderiales</taxon>
        <taxon>Burkholderiaceae</taxon>
        <taxon>Burkholderia</taxon>
        <taxon>Burkholderia cepacia complex</taxon>
    </lineage>
</organism>
<dbReference type="EMBL" id="CABVQS010000032">
    <property type="protein sequence ID" value="VWD55954.1"/>
    <property type="molecule type" value="Genomic_DNA"/>
</dbReference>
<proteinExistence type="predicted"/>
<protein>
    <recommendedName>
        <fullName evidence="3">Serine protease</fullName>
    </recommendedName>
</protein>
<gene>
    <name evidence="1" type="ORF">BCO71033_05875</name>
</gene>
<dbReference type="SUPFAM" id="SSF50494">
    <property type="entry name" value="Trypsin-like serine proteases"/>
    <property type="match status" value="1"/>
</dbReference>
<dbReference type="PANTHER" id="PTHR43019:SF48">
    <property type="entry name" value="PEPTIDASE S1, PA CLAN-RELATED"/>
    <property type="match status" value="1"/>
</dbReference>
<dbReference type="RefSeq" id="WP_174947433.1">
    <property type="nucleotide sequence ID" value="NZ_CABVQS010000032.1"/>
</dbReference>
<sequence>MSGLFLLGISGGGMLRHVAKKYLGATVMLVRLNRQAGQVDGIGSAFLCHDSGYLLTCAHTFRLTDELGIVEPEIRADGFMPMQTSSANVAEVKVAQYDAEHDVALLKLSGVSDISSFSQIFMAEEEVEIGASVAYIGVPFPKEGQHARHVCQSIISSKVLSSNGTRQFQLDALIHEGCSGGPVIDVQKARILGIVSGRFSPVATSPIKMNVNGKTMGSESAVGYAISIAYGLDLLRAEGLNV</sequence>
<evidence type="ECO:0008006" key="3">
    <source>
        <dbReference type="Google" id="ProtNLM"/>
    </source>
</evidence>
<dbReference type="InterPro" id="IPR009003">
    <property type="entry name" value="Peptidase_S1_PA"/>
</dbReference>
<reference evidence="1 2" key="1">
    <citation type="submission" date="2019-09" db="EMBL/GenBank/DDBJ databases">
        <authorList>
            <person name="Depoorter E."/>
        </authorList>
    </citation>
    <scope>NUCLEOTIDE SEQUENCE [LARGE SCALE GENOMIC DNA]</scope>
    <source>
        <strain evidence="1">R-71033</strain>
    </source>
</reference>
<dbReference type="AlphaFoldDB" id="A0A6P3BAZ2"/>
<name>A0A6P3BAZ2_9BURK</name>
<evidence type="ECO:0000313" key="2">
    <source>
        <dbReference type="Proteomes" id="UP000494109"/>
    </source>
</evidence>
<accession>A0A6P3BAZ2</accession>
<dbReference type="InterPro" id="IPR043504">
    <property type="entry name" value="Peptidase_S1_PA_chymotrypsin"/>
</dbReference>
<dbReference type="Pfam" id="PF13365">
    <property type="entry name" value="Trypsin_2"/>
    <property type="match status" value="1"/>
</dbReference>
<dbReference type="Gene3D" id="2.40.10.10">
    <property type="entry name" value="Trypsin-like serine proteases"/>
    <property type="match status" value="2"/>
</dbReference>
<evidence type="ECO:0000313" key="1">
    <source>
        <dbReference type="EMBL" id="VWD55954.1"/>
    </source>
</evidence>